<keyword evidence="2" id="KW-0732">Signal</keyword>
<feature type="chain" id="PRO_5003405967" evidence="2">
    <location>
        <begin position="18"/>
        <end position="154"/>
    </location>
</feature>
<dbReference type="InterPro" id="IPR046350">
    <property type="entry name" value="Cystatin_sf"/>
</dbReference>
<feature type="compositionally biased region" description="Polar residues" evidence="1">
    <location>
        <begin position="117"/>
        <end position="129"/>
    </location>
</feature>
<protein>
    <submittedName>
        <fullName evidence="3">Uncharacterized protein</fullName>
    </submittedName>
</protein>
<evidence type="ECO:0000313" key="4">
    <source>
        <dbReference type="Proteomes" id="UP000008068"/>
    </source>
</evidence>
<sequence>MKFLALFCLFATAAASGKPVRPGSDKPYFGAISKNPKEYEVVSVKTQSVAGLLTTLDVIFQESTCDTNKNLKEITAENCPVKSNGQRSVWRVTDHHKPWLKQHIIGASKIEDLQPENEPTSTQSTNRGYTISDDTEPTNGIRNARDLKNVYEWH</sequence>
<reference evidence="4" key="1">
    <citation type="submission" date="2011-07" db="EMBL/GenBank/DDBJ databases">
        <authorList>
            <consortium name="Caenorhabditis brenneri Sequencing and Analysis Consortium"/>
            <person name="Wilson R.K."/>
        </authorList>
    </citation>
    <scope>NUCLEOTIDE SEQUENCE [LARGE SCALE GENOMIC DNA]</scope>
    <source>
        <strain evidence="4">PB2801</strain>
    </source>
</reference>
<feature type="region of interest" description="Disordered" evidence="1">
    <location>
        <begin position="108"/>
        <end position="143"/>
    </location>
</feature>
<dbReference type="SUPFAM" id="SSF54403">
    <property type="entry name" value="Cystatin/monellin"/>
    <property type="match status" value="1"/>
</dbReference>
<dbReference type="Gene3D" id="3.10.450.10">
    <property type="match status" value="1"/>
</dbReference>
<feature type="signal peptide" evidence="2">
    <location>
        <begin position="1"/>
        <end position="17"/>
    </location>
</feature>
<dbReference type="OMA" id="DHERVWM"/>
<proteinExistence type="predicted"/>
<evidence type="ECO:0000256" key="1">
    <source>
        <dbReference type="SAM" id="MobiDB-lite"/>
    </source>
</evidence>
<dbReference type="EMBL" id="GL379960">
    <property type="protein sequence ID" value="EGT38620.1"/>
    <property type="molecule type" value="Genomic_DNA"/>
</dbReference>
<evidence type="ECO:0000256" key="2">
    <source>
        <dbReference type="SAM" id="SignalP"/>
    </source>
</evidence>
<dbReference type="InParanoid" id="G0NW12"/>
<dbReference type="eggNOG" id="ENOG502TKCI">
    <property type="taxonomic scope" value="Eukaryota"/>
</dbReference>
<dbReference type="Proteomes" id="UP000008068">
    <property type="component" value="Unassembled WGS sequence"/>
</dbReference>
<dbReference type="HOGENOM" id="CLU_1705789_0_0_1"/>
<gene>
    <name evidence="3" type="ORF">CAEBREN_16201</name>
</gene>
<name>G0NW12_CAEBE</name>
<dbReference type="OrthoDB" id="5899385at2759"/>
<accession>G0NW12</accession>
<evidence type="ECO:0000313" key="3">
    <source>
        <dbReference type="EMBL" id="EGT38620.1"/>
    </source>
</evidence>
<keyword evidence="4" id="KW-1185">Reference proteome</keyword>
<dbReference type="AlphaFoldDB" id="G0NW12"/>
<organism evidence="4">
    <name type="scientific">Caenorhabditis brenneri</name>
    <name type="common">Nematode worm</name>
    <dbReference type="NCBI Taxonomy" id="135651"/>
    <lineage>
        <taxon>Eukaryota</taxon>
        <taxon>Metazoa</taxon>
        <taxon>Ecdysozoa</taxon>
        <taxon>Nematoda</taxon>
        <taxon>Chromadorea</taxon>
        <taxon>Rhabditida</taxon>
        <taxon>Rhabditina</taxon>
        <taxon>Rhabditomorpha</taxon>
        <taxon>Rhabditoidea</taxon>
        <taxon>Rhabditidae</taxon>
        <taxon>Peloderinae</taxon>
        <taxon>Caenorhabditis</taxon>
    </lineage>
</organism>